<feature type="compositionally biased region" description="Low complexity" evidence="3">
    <location>
        <begin position="188"/>
        <end position="203"/>
    </location>
</feature>
<dbReference type="GO" id="GO:0006360">
    <property type="term" value="P:transcription by RNA polymerase I"/>
    <property type="evidence" value="ECO:0007669"/>
    <property type="project" value="TreeGrafter"/>
</dbReference>
<feature type="compositionally biased region" description="Acidic residues" evidence="3">
    <location>
        <begin position="84"/>
        <end position="107"/>
    </location>
</feature>
<feature type="compositionally biased region" description="Basic and acidic residues" evidence="3">
    <location>
        <begin position="523"/>
        <end position="556"/>
    </location>
</feature>
<protein>
    <submittedName>
        <fullName evidence="4">OLC1v1010586C1</fullName>
    </submittedName>
</protein>
<gene>
    <name evidence="4" type="ORF">OLC1_LOCUS18163</name>
</gene>
<feature type="compositionally biased region" description="Basic and acidic residues" evidence="3">
    <location>
        <begin position="464"/>
        <end position="474"/>
    </location>
</feature>
<feature type="compositionally biased region" description="Basic and acidic residues" evidence="3">
    <location>
        <begin position="278"/>
        <end position="298"/>
    </location>
</feature>
<comment type="similarity">
    <text evidence="1">Belongs to the SPT2 family.</text>
</comment>
<keyword evidence="2" id="KW-0175">Coiled coil</keyword>
<evidence type="ECO:0000256" key="3">
    <source>
        <dbReference type="SAM" id="MobiDB-lite"/>
    </source>
</evidence>
<dbReference type="AlphaFoldDB" id="A0AAV1DUW5"/>
<dbReference type="InterPro" id="IPR013256">
    <property type="entry name" value="Chromatin_SPT2"/>
</dbReference>
<sequence length="567" mass="63696">MCPQDSNPGLCTMMCNPKYKPPSHQAQSRFGLDFGNFWGVTLLFYTPCAGELTLPICSLHQIQLQENFARVLDERIAYDDLDEYEEDGLDDGVEGGGEDEYEDEEEEPKPTKEVLDYLELRQKLKEQKKKELRKENGTVNGSLREKKNLISRDSFGSFFGPSQPVIAQRVIQESKSLLETASSTTRINKSSQSGNKSSGSSLSRNPQSSGQKPRVPNLQHKKVEILKNARDYSFLLSDDAEVPVPKTVPPPRNISAPKPELRSAPQPERSKGSVSGSGRKDFSSREDKRSSTAVDRNRMQPRLGTDRLSSGGSQVRALMDSRKHIGTTNGAALDRKKQLSSSNGSGPGRPVLSKNAPSSNINGSGPGRPVMTKTVPPKASVGASERKGNVPVPRSSAPIVQRPASSKQHPSVSRQSLSRKDEYLRERAKGRDEHQVRAKPKVISKQSVPASKPRQVIRPPPKNVARETSRDEHPRKRPLRHDDDDDDDPENALSMIRSMFGYNPRKYHDDDSDDSNMEANFDDILKEEKRSERIARLEDEEEQRKIEEEERRERMRKEAKRRKLSNR</sequence>
<accession>A0AAV1DUW5</accession>
<organism evidence="4 5">
    <name type="scientific">Oldenlandia corymbosa var. corymbosa</name>
    <dbReference type="NCBI Taxonomy" id="529605"/>
    <lineage>
        <taxon>Eukaryota</taxon>
        <taxon>Viridiplantae</taxon>
        <taxon>Streptophyta</taxon>
        <taxon>Embryophyta</taxon>
        <taxon>Tracheophyta</taxon>
        <taxon>Spermatophyta</taxon>
        <taxon>Magnoliopsida</taxon>
        <taxon>eudicotyledons</taxon>
        <taxon>Gunneridae</taxon>
        <taxon>Pentapetalae</taxon>
        <taxon>asterids</taxon>
        <taxon>lamiids</taxon>
        <taxon>Gentianales</taxon>
        <taxon>Rubiaceae</taxon>
        <taxon>Rubioideae</taxon>
        <taxon>Spermacoceae</taxon>
        <taxon>Hedyotis-Oldenlandia complex</taxon>
        <taxon>Oldenlandia</taxon>
    </lineage>
</organism>
<feature type="region of interest" description="Disordered" evidence="3">
    <location>
        <begin position="84"/>
        <end position="112"/>
    </location>
</feature>
<dbReference type="Proteomes" id="UP001161247">
    <property type="component" value="Chromosome 6"/>
</dbReference>
<feature type="region of interest" description="Disordered" evidence="3">
    <location>
        <begin position="181"/>
        <end position="223"/>
    </location>
</feature>
<evidence type="ECO:0000256" key="1">
    <source>
        <dbReference type="ARBA" id="ARBA00006461"/>
    </source>
</evidence>
<feature type="compositionally biased region" description="Basic and acidic residues" evidence="3">
    <location>
        <begin position="418"/>
        <end position="436"/>
    </location>
</feature>
<dbReference type="PANTHER" id="PTHR22691:SF8">
    <property type="entry name" value="PROTEIN SPT2 HOMOLOG"/>
    <property type="match status" value="1"/>
</dbReference>
<reference evidence="4" key="1">
    <citation type="submission" date="2023-03" db="EMBL/GenBank/DDBJ databases">
        <authorList>
            <person name="Julca I."/>
        </authorList>
    </citation>
    <scope>NUCLEOTIDE SEQUENCE</scope>
</reference>
<dbReference type="GO" id="GO:0042393">
    <property type="term" value="F:histone binding"/>
    <property type="evidence" value="ECO:0007669"/>
    <property type="project" value="TreeGrafter"/>
</dbReference>
<name>A0AAV1DUW5_OLDCO</name>
<evidence type="ECO:0000256" key="2">
    <source>
        <dbReference type="ARBA" id="ARBA00023054"/>
    </source>
</evidence>
<dbReference type="GO" id="GO:0006334">
    <property type="term" value="P:nucleosome assembly"/>
    <property type="evidence" value="ECO:0007669"/>
    <property type="project" value="TreeGrafter"/>
</dbReference>
<dbReference type="SMART" id="SM00784">
    <property type="entry name" value="SPT2"/>
    <property type="match status" value="1"/>
</dbReference>
<evidence type="ECO:0000313" key="5">
    <source>
        <dbReference type="Proteomes" id="UP001161247"/>
    </source>
</evidence>
<dbReference type="Pfam" id="PF08243">
    <property type="entry name" value="SPT2"/>
    <property type="match status" value="1"/>
</dbReference>
<proteinExistence type="inferred from homology"/>
<dbReference type="GO" id="GO:0003677">
    <property type="term" value="F:DNA binding"/>
    <property type="evidence" value="ECO:0007669"/>
    <property type="project" value="TreeGrafter"/>
</dbReference>
<feature type="compositionally biased region" description="Polar residues" evidence="3">
    <location>
        <begin position="403"/>
        <end position="416"/>
    </location>
</feature>
<evidence type="ECO:0000313" key="4">
    <source>
        <dbReference type="EMBL" id="CAI9110538.1"/>
    </source>
</evidence>
<feature type="region of interest" description="Disordered" evidence="3">
    <location>
        <begin position="240"/>
        <end position="567"/>
    </location>
</feature>
<feature type="compositionally biased region" description="Basic residues" evidence="3">
    <location>
        <begin position="557"/>
        <end position="567"/>
    </location>
</feature>
<dbReference type="GO" id="GO:0005730">
    <property type="term" value="C:nucleolus"/>
    <property type="evidence" value="ECO:0007669"/>
    <property type="project" value="TreeGrafter"/>
</dbReference>
<dbReference type="PANTHER" id="PTHR22691">
    <property type="entry name" value="YEAST SPT2-RELATED"/>
    <property type="match status" value="1"/>
</dbReference>
<dbReference type="EMBL" id="OX459123">
    <property type="protein sequence ID" value="CAI9110538.1"/>
    <property type="molecule type" value="Genomic_DNA"/>
</dbReference>
<keyword evidence="5" id="KW-1185">Reference proteome</keyword>